<name>A0ABT2FLR9_9GAMM</name>
<gene>
    <name evidence="6" type="ORF">L9G74_12530</name>
</gene>
<dbReference type="InterPro" id="IPR050153">
    <property type="entry name" value="Metal_Ion_Import_ABC"/>
</dbReference>
<evidence type="ECO:0000313" key="7">
    <source>
        <dbReference type="Proteomes" id="UP001201549"/>
    </source>
</evidence>
<comment type="caution">
    <text evidence="6">The sequence shown here is derived from an EMBL/GenBank/DDBJ whole genome shotgun (WGS) entry which is preliminary data.</text>
</comment>
<dbReference type="InterPro" id="IPR003593">
    <property type="entry name" value="AAA+_ATPase"/>
</dbReference>
<keyword evidence="7" id="KW-1185">Reference proteome</keyword>
<evidence type="ECO:0000256" key="3">
    <source>
        <dbReference type="ARBA" id="ARBA00022741"/>
    </source>
</evidence>
<evidence type="ECO:0000256" key="2">
    <source>
        <dbReference type="ARBA" id="ARBA00022448"/>
    </source>
</evidence>
<dbReference type="Proteomes" id="UP001201549">
    <property type="component" value="Unassembled WGS sequence"/>
</dbReference>
<dbReference type="SMART" id="SM00382">
    <property type="entry name" value="AAA"/>
    <property type="match status" value="1"/>
</dbReference>
<evidence type="ECO:0000259" key="5">
    <source>
        <dbReference type="PROSITE" id="PS50893"/>
    </source>
</evidence>
<evidence type="ECO:0000256" key="4">
    <source>
        <dbReference type="ARBA" id="ARBA00022840"/>
    </source>
</evidence>
<dbReference type="EMBL" id="JAKOGG010000008">
    <property type="protein sequence ID" value="MCS4557272.1"/>
    <property type="molecule type" value="Genomic_DNA"/>
</dbReference>
<proteinExistence type="inferred from homology"/>
<dbReference type="RefSeq" id="WP_238896753.1">
    <property type="nucleotide sequence ID" value="NZ_JAKOGG010000008.1"/>
</dbReference>
<dbReference type="Pfam" id="PF00005">
    <property type="entry name" value="ABC_tran"/>
    <property type="match status" value="1"/>
</dbReference>
<dbReference type="PROSITE" id="PS50893">
    <property type="entry name" value="ABC_TRANSPORTER_2"/>
    <property type="match status" value="1"/>
</dbReference>
<evidence type="ECO:0000256" key="1">
    <source>
        <dbReference type="ARBA" id="ARBA00005417"/>
    </source>
</evidence>
<keyword evidence="4 6" id="KW-0067">ATP-binding</keyword>
<dbReference type="PROSITE" id="PS00211">
    <property type="entry name" value="ABC_TRANSPORTER_1"/>
    <property type="match status" value="1"/>
</dbReference>
<dbReference type="PANTHER" id="PTHR42734">
    <property type="entry name" value="METAL TRANSPORT SYSTEM ATP-BINDING PROTEIN TM_0124-RELATED"/>
    <property type="match status" value="1"/>
</dbReference>
<evidence type="ECO:0000313" key="6">
    <source>
        <dbReference type="EMBL" id="MCS4557272.1"/>
    </source>
</evidence>
<keyword evidence="2" id="KW-0813">Transport</keyword>
<dbReference type="CDD" id="cd03225">
    <property type="entry name" value="ABC_cobalt_CbiO_domain1"/>
    <property type="match status" value="1"/>
</dbReference>
<dbReference type="SUPFAM" id="SSF52540">
    <property type="entry name" value="P-loop containing nucleoside triphosphate hydrolases"/>
    <property type="match status" value="1"/>
</dbReference>
<dbReference type="InterPro" id="IPR027417">
    <property type="entry name" value="P-loop_NTPase"/>
</dbReference>
<feature type="domain" description="ABC transporter" evidence="5">
    <location>
        <begin position="6"/>
        <end position="236"/>
    </location>
</feature>
<comment type="similarity">
    <text evidence="1">Belongs to the ABC transporter superfamily.</text>
</comment>
<dbReference type="InterPro" id="IPR003439">
    <property type="entry name" value="ABC_transporter-like_ATP-bd"/>
</dbReference>
<dbReference type="Gene3D" id="3.40.50.300">
    <property type="entry name" value="P-loop containing nucleotide triphosphate hydrolases"/>
    <property type="match status" value="1"/>
</dbReference>
<protein>
    <submittedName>
        <fullName evidence="6">Energy-coupling factor ABC transporter ATP-binding protein</fullName>
    </submittedName>
</protein>
<keyword evidence="3" id="KW-0547">Nucleotide-binding</keyword>
<sequence length="236" mass="26132">MADYAITAHELSMQFGERLLFAAAELTFKQGDVIYLAGDNGTGKTTLMKLLAGLIQPTAGTIQAQQRPKSFWRPNPLLGYALYLHQHPYLYDGDVSYNLTLAQRYSKLPKAEQQQRLAAAIELAQLGHLLKSGASHLSGGERQRLALARIWLLKPALLMLDEPISNMDKVSRQVVSTMIAELKKQGTGLLLSSHQDSELLALCCSKWLIESQRIDVSPIEQPWLAGEYSNVAASRD</sequence>
<organism evidence="6 7">
    <name type="scientific">Shewanella electrica</name>
    <dbReference type="NCBI Taxonomy" id="515560"/>
    <lineage>
        <taxon>Bacteria</taxon>
        <taxon>Pseudomonadati</taxon>
        <taxon>Pseudomonadota</taxon>
        <taxon>Gammaproteobacteria</taxon>
        <taxon>Alteromonadales</taxon>
        <taxon>Shewanellaceae</taxon>
        <taxon>Shewanella</taxon>
    </lineage>
</organism>
<dbReference type="GO" id="GO:0005524">
    <property type="term" value="F:ATP binding"/>
    <property type="evidence" value="ECO:0007669"/>
    <property type="project" value="UniProtKB-KW"/>
</dbReference>
<reference evidence="7" key="1">
    <citation type="submission" date="2023-07" db="EMBL/GenBank/DDBJ databases">
        <title>Shewanella mangrovi sp. nov., an acetaldehyde- degrading bacterium isolated from mangrove sediment.</title>
        <authorList>
            <person name="Liu Y."/>
        </authorList>
    </citation>
    <scope>NUCLEOTIDE SEQUENCE [LARGE SCALE GENOMIC DNA]</scope>
    <source>
        <strain evidence="7">C32</strain>
    </source>
</reference>
<dbReference type="InterPro" id="IPR015856">
    <property type="entry name" value="ABC_transpr_CbiO/EcfA_su"/>
</dbReference>
<dbReference type="InterPro" id="IPR017871">
    <property type="entry name" value="ABC_transporter-like_CS"/>
</dbReference>
<accession>A0ABT2FLR9</accession>
<dbReference type="PANTHER" id="PTHR42734:SF17">
    <property type="entry name" value="METAL TRANSPORT SYSTEM ATP-BINDING PROTEIN TM_0124-RELATED"/>
    <property type="match status" value="1"/>
</dbReference>